<feature type="domain" description="GAD-related" evidence="1">
    <location>
        <begin position="10"/>
        <end position="107"/>
    </location>
</feature>
<dbReference type="EMBL" id="SJLU01000018">
    <property type="protein sequence ID" value="TBX87800.1"/>
    <property type="molecule type" value="Genomic_DNA"/>
</dbReference>
<name>A0A8G2ITL4_RHILV</name>
<dbReference type="RefSeq" id="WP_011649247.1">
    <property type="nucleotide sequence ID" value="NZ_SJLU01000018.1"/>
</dbReference>
<sequence>MSATPRRPLQEILDEFGPLKDGMAVAASQAEGYRGKLPDAMVDFWIEHGRGQWRDGLFWICDPEPIMPVLHALFAGDPEFDAARMVPFMRDAFGEVSVWHPKFKLITLKMNLGTVTTTDITTHVIEGVPPFDDDMAVAAAVDASVFDGRGWVDATTGKPVFDAVRRRLGPISADQVYTMVPHFRLGGDGAARDFSIGGFIEYLGVLAQIGSFTLERYIDPKQGGRGPFGHLEAVRTIGHDRLIDRDTL</sequence>
<dbReference type="InterPro" id="IPR014983">
    <property type="entry name" value="GAD-rel"/>
</dbReference>
<dbReference type="GeneID" id="303211783"/>
<dbReference type="OMA" id="YLWGENS"/>
<reference evidence="2 3" key="1">
    <citation type="submission" date="2019-02" db="EMBL/GenBank/DDBJ databases">
        <title>The competitiveness to form nodules shapes the capacities of Rhizobium leguminosarum sv viciae communities to promote symbiosis with specific hosts.</title>
        <authorList>
            <person name="Boivin S."/>
            <person name="Lepetit M."/>
        </authorList>
    </citation>
    <scope>NUCLEOTIDE SEQUENCE [LARGE SCALE GENOMIC DNA]</scope>
    <source>
        <strain evidence="2 3">SPF4F3</strain>
    </source>
</reference>
<evidence type="ECO:0000259" key="1">
    <source>
        <dbReference type="Pfam" id="PF08887"/>
    </source>
</evidence>
<dbReference type="Proteomes" id="UP000291866">
    <property type="component" value="Unassembled WGS sequence"/>
</dbReference>
<organism evidence="2 3">
    <name type="scientific">Rhizobium leguminosarum bv. viciae</name>
    <dbReference type="NCBI Taxonomy" id="387"/>
    <lineage>
        <taxon>Bacteria</taxon>
        <taxon>Pseudomonadati</taxon>
        <taxon>Pseudomonadota</taxon>
        <taxon>Alphaproteobacteria</taxon>
        <taxon>Hyphomicrobiales</taxon>
        <taxon>Rhizobiaceae</taxon>
        <taxon>Rhizobium/Agrobacterium group</taxon>
        <taxon>Rhizobium</taxon>
    </lineage>
</organism>
<dbReference type="AlphaFoldDB" id="A0A8G2ITL4"/>
<evidence type="ECO:0000313" key="3">
    <source>
        <dbReference type="Proteomes" id="UP000291866"/>
    </source>
</evidence>
<comment type="caution">
    <text evidence="2">The sequence shown here is derived from an EMBL/GenBank/DDBJ whole genome shotgun (WGS) entry which is preliminary data.</text>
</comment>
<evidence type="ECO:0000313" key="2">
    <source>
        <dbReference type="EMBL" id="TBX87800.1"/>
    </source>
</evidence>
<accession>A0A8G2ITL4</accession>
<proteinExistence type="predicted"/>
<gene>
    <name evidence="2" type="ORF">E0H31_28455</name>
</gene>
<protein>
    <recommendedName>
        <fullName evidence="1">GAD-related domain-containing protein</fullName>
    </recommendedName>
</protein>
<dbReference type="Pfam" id="PF08887">
    <property type="entry name" value="GAD-like"/>
    <property type="match status" value="1"/>
</dbReference>